<keyword evidence="2" id="KW-1185">Reference proteome</keyword>
<dbReference type="EMBL" id="JAPQKI010000011">
    <property type="protein sequence ID" value="KAJ5082226.1"/>
    <property type="molecule type" value="Genomic_DNA"/>
</dbReference>
<dbReference type="GeneID" id="81362739"/>
<reference evidence="1" key="2">
    <citation type="journal article" date="2023" name="IMA Fungus">
        <title>Comparative genomic study of the Penicillium genus elucidates a diverse pangenome and 15 lateral gene transfer events.</title>
        <authorList>
            <person name="Petersen C."/>
            <person name="Sorensen T."/>
            <person name="Nielsen M.R."/>
            <person name="Sondergaard T.E."/>
            <person name="Sorensen J.L."/>
            <person name="Fitzpatrick D.A."/>
            <person name="Frisvad J.C."/>
            <person name="Nielsen K.L."/>
        </authorList>
    </citation>
    <scope>NUCLEOTIDE SEQUENCE</scope>
    <source>
        <strain evidence="1">IBT 30761</strain>
    </source>
</reference>
<evidence type="ECO:0000313" key="2">
    <source>
        <dbReference type="Proteomes" id="UP001149074"/>
    </source>
</evidence>
<proteinExistence type="predicted"/>
<comment type="caution">
    <text evidence="1">The sequence shown here is derived from an EMBL/GenBank/DDBJ whole genome shotgun (WGS) entry which is preliminary data.</text>
</comment>
<sequence length="107" mass="12152">MLPQEVNTDTVDNANNVVFDKKEIAEMFETVANEDETGRNTSMKQVPTRPLYETILRRPTPTALLDDTRDEVNMRGTLSLAIERNGINFLFDEDEALGVSQHQRRVG</sequence>
<gene>
    <name evidence="1" type="ORF">N7532_011269</name>
</gene>
<dbReference type="RefSeq" id="XP_056468748.1">
    <property type="nucleotide sequence ID" value="XM_056623760.1"/>
</dbReference>
<dbReference type="AlphaFoldDB" id="A0A9W9EIA5"/>
<dbReference type="Proteomes" id="UP001149074">
    <property type="component" value="Unassembled WGS sequence"/>
</dbReference>
<organism evidence="1 2">
    <name type="scientific">Penicillium argentinense</name>
    <dbReference type="NCBI Taxonomy" id="1131581"/>
    <lineage>
        <taxon>Eukaryota</taxon>
        <taxon>Fungi</taxon>
        <taxon>Dikarya</taxon>
        <taxon>Ascomycota</taxon>
        <taxon>Pezizomycotina</taxon>
        <taxon>Eurotiomycetes</taxon>
        <taxon>Eurotiomycetidae</taxon>
        <taxon>Eurotiales</taxon>
        <taxon>Aspergillaceae</taxon>
        <taxon>Penicillium</taxon>
    </lineage>
</organism>
<accession>A0A9W9EIA5</accession>
<protein>
    <submittedName>
        <fullName evidence="1">Uncharacterized protein</fullName>
    </submittedName>
</protein>
<evidence type="ECO:0000313" key="1">
    <source>
        <dbReference type="EMBL" id="KAJ5082226.1"/>
    </source>
</evidence>
<name>A0A9W9EIA5_9EURO</name>
<reference evidence="1" key="1">
    <citation type="submission" date="2022-11" db="EMBL/GenBank/DDBJ databases">
        <authorList>
            <person name="Petersen C."/>
        </authorList>
    </citation>
    <scope>NUCLEOTIDE SEQUENCE</scope>
    <source>
        <strain evidence="1">IBT 30761</strain>
    </source>
</reference>